<protein>
    <submittedName>
        <fullName evidence="1">Uncharacterized protein</fullName>
    </submittedName>
</protein>
<name>A0A2C5Y581_9HYPO</name>
<dbReference type="AlphaFoldDB" id="A0A2C5Y581"/>
<dbReference type="InterPro" id="IPR016024">
    <property type="entry name" value="ARM-type_fold"/>
</dbReference>
<comment type="caution">
    <text evidence="1">The sequence shown here is derived from an EMBL/GenBank/DDBJ whole genome shotgun (WGS) entry which is preliminary data.</text>
</comment>
<dbReference type="OrthoDB" id="10263554at2759"/>
<accession>A0A2C5Y581</accession>
<reference evidence="1 2" key="1">
    <citation type="submission" date="2017-06" db="EMBL/GenBank/DDBJ databases">
        <title>Ant-infecting Ophiocordyceps genomes reveal a high diversity of potential behavioral manipulation genes and a possible major role for enterotoxins.</title>
        <authorList>
            <person name="De Bekker C."/>
            <person name="Evans H.C."/>
            <person name="Brachmann A."/>
            <person name="Hughes D.P."/>
        </authorList>
    </citation>
    <scope>NUCLEOTIDE SEQUENCE [LARGE SCALE GENOMIC DNA]</scope>
    <source>
        <strain evidence="1 2">1348a</strain>
    </source>
</reference>
<gene>
    <name evidence="1" type="ORF">CDD82_5566</name>
</gene>
<dbReference type="GO" id="GO:0046961">
    <property type="term" value="F:proton-transporting ATPase activity, rotational mechanism"/>
    <property type="evidence" value="ECO:0007669"/>
    <property type="project" value="InterPro"/>
</dbReference>
<dbReference type="SUPFAM" id="SSF48371">
    <property type="entry name" value="ARM repeat"/>
    <property type="match status" value="1"/>
</dbReference>
<dbReference type="InterPro" id="IPR004908">
    <property type="entry name" value="ATPase_V1-cplx_hsu"/>
</dbReference>
<dbReference type="GO" id="GO:0000221">
    <property type="term" value="C:vacuolar proton-transporting V-type ATPase, V1 domain"/>
    <property type="evidence" value="ECO:0007669"/>
    <property type="project" value="InterPro"/>
</dbReference>
<dbReference type="InterPro" id="IPR011989">
    <property type="entry name" value="ARM-like"/>
</dbReference>
<dbReference type="Gene3D" id="1.25.10.10">
    <property type="entry name" value="Leucine-rich Repeat Variant"/>
    <property type="match status" value="1"/>
</dbReference>
<dbReference type="EMBL" id="NJEU01000519">
    <property type="protein sequence ID" value="PHH73248.1"/>
    <property type="molecule type" value="Genomic_DNA"/>
</dbReference>
<dbReference type="Proteomes" id="UP000224854">
    <property type="component" value="Unassembled WGS sequence"/>
</dbReference>
<sequence length="127" mass="13870">MSLDPPTYLASLQSNIRQRPIPWDGAVRAGTLSEDQLAKIRAVDKIKKTEERREIVEGDADGYRLLFVGGPGKPSVLETAGKHANIIQYILVLLADLLSGQSLLLSSPRPALFSQPKVSFSSSPWTL</sequence>
<evidence type="ECO:0000313" key="1">
    <source>
        <dbReference type="EMBL" id="PHH73248.1"/>
    </source>
</evidence>
<keyword evidence="2" id="KW-1185">Reference proteome</keyword>
<organism evidence="1 2">
    <name type="scientific">Ophiocordyceps australis</name>
    <dbReference type="NCBI Taxonomy" id="1399860"/>
    <lineage>
        <taxon>Eukaryota</taxon>
        <taxon>Fungi</taxon>
        <taxon>Dikarya</taxon>
        <taxon>Ascomycota</taxon>
        <taxon>Pezizomycotina</taxon>
        <taxon>Sordariomycetes</taxon>
        <taxon>Hypocreomycetidae</taxon>
        <taxon>Hypocreales</taxon>
        <taxon>Ophiocordycipitaceae</taxon>
        <taxon>Ophiocordyceps</taxon>
    </lineage>
</organism>
<proteinExistence type="predicted"/>
<dbReference type="Pfam" id="PF03224">
    <property type="entry name" value="V-ATPase_H_N"/>
    <property type="match status" value="1"/>
</dbReference>
<evidence type="ECO:0000313" key="2">
    <source>
        <dbReference type="Proteomes" id="UP000224854"/>
    </source>
</evidence>